<reference evidence="1 2" key="1">
    <citation type="submission" date="2017-01" db="EMBL/GenBank/DDBJ databases">
        <title>Novel large sulfur bacteria in the metagenomes of groundwater-fed chemosynthetic microbial mats in the Lake Huron basin.</title>
        <authorList>
            <person name="Sharrar A.M."/>
            <person name="Flood B.E."/>
            <person name="Bailey J.V."/>
            <person name="Jones D.S."/>
            <person name="Biddanda B."/>
            <person name="Ruberg S.A."/>
            <person name="Marcus D.N."/>
            <person name="Dick G.J."/>
        </authorList>
    </citation>
    <scope>NUCLEOTIDE SEQUENCE [LARGE SCALE GENOMIC DNA]</scope>
    <source>
        <strain evidence="1">A8</strain>
    </source>
</reference>
<comment type="caution">
    <text evidence="1">The sequence shown here is derived from an EMBL/GenBank/DDBJ whole genome shotgun (WGS) entry which is preliminary data.</text>
</comment>
<feature type="non-terminal residue" evidence="1">
    <location>
        <position position="1"/>
    </location>
</feature>
<gene>
    <name evidence="1" type="ORF">BWK73_45005</name>
</gene>
<dbReference type="AlphaFoldDB" id="A0A1Y1QB37"/>
<evidence type="ECO:0000313" key="2">
    <source>
        <dbReference type="Proteomes" id="UP000192491"/>
    </source>
</evidence>
<dbReference type="InterPro" id="IPR016039">
    <property type="entry name" value="Thiolase-like"/>
</dbReference>
<protein>
    <recommendedName>
        <fullName evidence="3">3-oxoacyl-ACP synthase</fullName>
    </recommendedName>
</protein>
<proteinExistence type="predicted"/>
<dbReference type="Proteomes" id="UP000192491">
    <property type="component" value="Unassembled WGS sequence"/>
</dbReference>
<dbReference type="GO" id="GO:0016746">
    <property type="term" value="F:acyltransferase activity"/>
    <property type="evidence" value="ECO:0007669"/>
    <property type="project" value="InterPro"/>
</dbReference>
<evidence type="ECO:0008006" key="3">
    <source>
        <dbReference type="Google" id="ProtNLM"/>
    </source>
</evidence>
<name>A0A1Y1QB37_9GAMM</name>
<dbReference type="EMBL" id="MTEJ01000545">
    <property type="protein sequence ID" value="OQX01782.1"/>
    <property type="molecule type" value="Genomic_DNA"/>
</dbReference>
<sequence length="145" mass="15481">KPEAGKAQTCITGMGFGHEPATIGSGDILRANGLSEAIRQAAADAGIRVCDTDFRISSANGEEYWFKEASLAQSRTLEHKRDTHPLWHPADNIGEVGAAVGGAMVVMAHYAFAKGYAPGRRALCQISNDDHQRGAFILERTEGKG</sequence>
<organism evidence="1 2">
    <name type="scientific">Thiothrix lacustris</name>
    <dbReference type="NCBI Taxonomy" id="525917"/>
    <lineage>
        <taxon>Bacteria</taxon>
        <taxon>Pseudomonadati</taxon>
        <taxon>Pseudomonadota</taxon>
        <taxon>Gammaproteobacteria</taxon>
        <taxon>Thiotrichales</taxon>
        <taxon>Thiotrichaceae</taxon>
        <taxon>Thiothrix</taxon>
    </lineage>
</organism>
<accession>A0A1Y1QB37</accession>
<evidence type="ECO:0000313" key="1">
    <source>
        <dbReference type="EMBL" id="OQX01782.1"/>
    </source>
</evidence>
<dbReference type="SUPFAM" id="SSF53901">
    <property type="entry name" value="Thiolase-like"/>
    <property type="match status" value="1"/>
</dbReference>